<dbReference type="Gene3D" id="3.30.160.880">
    <property type="entry name" value="Cell division protein ZapA protomer, N-terminal domain"/>
    <property type="match status" value="1"/>
</dbReference>
<evidence type="ECO:0000313" key="3">
    <source>
        <dbReference type="Proteomes" id="UP001595443"/>
    </source>
</evidence>
<dbReference type="SUPFAM" id="SSF102829">
    <property type="entry name" value="Cell division protein ZapA-like"/>
    <property type="match status" value="1"/>
</dbReference>
<dbReference type="InterPro" id="IPR036192">
    <property type="entry name" value="Cell_div_ZapA-like_sf"/>
</dbReference>
<evidence type="ECO:0000256" key="1">
    <source>
        <dbReference type="SAM" id="Coils"/>
    </source>
</evidence>
<name>A0ABV7ADB8_9RHOB</name>
<proteinExistence type="predicted"/>
<dbReference type="Pfam" id="PF05164">
    <property type="entry name" value="ZapA"/>
    <property type="match status" value="1"/>
</dbReference>
<dbReference type="EMBL" id="JBHRSK010000004">
    <property type="protein sequence ID" value="MFC2967160.1"/>
    <property type="molecule type" value="Genomic_DNA"/>
</dbReference>
<sequence length="131" mass="13716">MPDVTIAIAGREFAVGCQEGEEHFLQAAAKMLSTEAEALAAQTGRLPESRMLLMAGLMLADRTAGAEDQLRAAETRISRLEAELAQLKAKPAPPPEKVEVPVIPQAVGDTLAEIAARAEALADAVEEKAAG</sequence>
<organism evidence="2 3">
    <name type="scientific">Acidimangrovimonas pyrenivorans</name>
    <dbReference type="NCBI Taxonomy" id="2030798"/>
    <lineage>
        <taxon>Bacteria</taxon>
        <taxon>Pseudomonadati</taxon>
        <taxon>Pseudomonadota</taxon>
        <taxon>Alphaproteobacteria</taxon>
        <taxon>Rhodobacterales</taxon>
        <taxon>Paracoccaceae</taxon>
        <taxon>Acidimangrovimonas</taxon>
    </lineage>
</organism>
<dbReference type="InterPro" id="IPR007838">
    <property type="entry name" value="Cell_div_ZapA-like"/>
</dbReference>
<dbReference type="InterPro" id="IPR042233">
    <property type="entry name" value="Cell_div_ZapA_N"/>
</dbReference>
<keyword evidence="1" id="KW-0175">Coiled coil</keyword>
<reference evidence="3" key="1">
    <citation type="journal article" date="2019" name="Int. J. Syst. Evol. Microbiol.">
        <title>The Global Catalogue of Microorganisms (GCM) 10K type strain sequencing project: providing services to taxonomists for standard genome sequencing and annotation.</title>
        <authorList>
            <consortium name="The Broad Institute Genomics Platform"/>
            <consortium name="The Broad Institute Genome Sequencing Center for Infectious Disease"/>
            <person name="Wu L."/>
            <person name="Ma J."/>
        </authorList>
    </citation>
    <scope>NUCLEOTIDE SEQUENCE [LARGE SCALE GENOMIC DNA]</scope>
    <source>
        <strain evidence="3">KCTC 62192</strain>
    </source>
</reference>
<gene>
    <name evidence="2" type="ORF">ACFOES_03565</name>
</gene>
<evidence type="ECO:0000313" key="2">
    <source>
        <dbReference type="EMBL" id="MFC2967160.1"/>
    </source>
</evidence>
<accession>A0ABV7ADB8</accession>
<keyword evidence="3" id="KW-1185">Reference proteome</keyword>
<dbReference type="RefSeq" id="WP_377831800.1">
    <property type="nucleotide sequence ID" value="NZ_JBHRSK010000004.1"/>
</dbReference>
<keyword evidence="2" id="KW-0132">Cell division</keyword>
<dbReference type="Proteomes" id="UP001595443">
    <property type="component" value="Unassembled WGS sequence"/>
</dbReference>
<keyword evidence="2" id="KW-0131">Cell cycle</keyword>
<protein>
    <submittedName>
        <fullName evidence="2">Cell division protein ZapA</fullName>
    </submittedName>
</protein>
<feature type="coiled-coil region" evidence="1">
    <location>
        <begin position="63"/>
        <end position="90"/>
    </location>
</feature>
<comment type="caution">
    <text evidence="2">The sequence shown here is derived from an EMBL/GenBank/DDBJ whole genome shotgun (WGS) entry which is preliminary data.</text>
</comment>
<dbReference type="GO" id="GO:0051301">
    <property type="term" value="P:cell division"/>
    <property type="evidence" value="ECO:0007669"/>
    <property type="project" value="UniProtKB-KW"/>
</dbReference>